<comment type="function">
    <text evidence="6">Forms membrane-associated dynamic filaments that are essential for cell shape determination. Acts by regulating cell wall synthesis and cell elongation, and thus cell shape. A feedback loop between cell geometry and MreB localization may maintain elongated cell shape by targeting cell wall growth to regions of negative cell wall curvature.</text>
</comment>
<name>A0ABR7F4B6_9FIRM</name>
<feature type="binding site" evidence="6">
    <location>
        <begin position="205"/>
        <end position="208"/>
    </location>
    <ligand>
        <name>ATP</name>
        <dbReference type="ChEBI" id="CHEBI:30616"/>
    </ligand>
</feature>
<evidence type="ECO:0000313" key="7">
    <source>
        <dbReference type="EMBL" id="MBC5668022.1"/>
    </source>
</evidence>
<evidence type="ECO:0000313" key="8">
    <source>
        <dbReference type="Proteomes" id="UP000597877"/>
    </source>
</evidence>
<comment type="similarity">
    <text evidence="5 6">Belongs to the FtsA/MreB family.</text>
</comment>
<evidence type="ECO:0000256" key="1">
    <source>
        <dbReference type="ARBA" id="ARBA00022490"/>
    </source>
</evidence>
<comment type="subcellular location">
    <subcellularLocation>
        <location evidence="6">Cytoplasm</location>
    </subcellularLocation>
    <text evidence="6">Membrane-associated.</text>
</comment>
<evidence type="ECO:0000256" key="5">
    <source>
        <dbReference type="ARBA" id="ARBA00023458"/>
    </source>
</evidence>
<dbReference type="Proteomes" id="UP000597877">
    <property type="component" value="Unassembled WGS sequence"/>
</dbReference>
<dbReference type="Gene3D" id="3.30.420.40">
    <property type="match status" value="3"/>
</dbReference>
<accession>A0ABR7F4B6</accession>
<dbReference type="RefSeq" id="WP_021953067.1">
    <property type="nucleotide sequence ID" value="NZ_JACOOZ010000005.1"/>
</dbReference>
<proteinExistence type="inferred from homology"/>
<evidence type="ECO:0000256" key="4">
    <source>
        <dbReference type="ARBA" id="ARBA00022960"/>
    </source>
</evidence>
<sequence>MSRSVFGIDFGTSNIKIYNGITRTTLNEKNIIAIKNKDILFEIGDEAYKMYEKAPENIQVIFPIKYGVIADLKSMKMLFEQFYKKMTGPRGSKMGRFCIAVPADITEVEKRAFYDVVAKSDIKAREIKIVEKPIADAVGLGIDMTSSRGNMIINIGADTTEISVISLGGIVVSRIIKLGGNRLDQMICDVVKRKYNILIGLKTAEQIKKTLSDAMYDEDNEEEGDDILYVYGRNVITGLPSERGVSKDTIYEAIKQFFDDITDSIKNLLERTPPELSADIIDTGIFLTGGSSSIKNLDKLIAKETDLKVNTVENAEDSVIRGISIIMSDSRYRKLMYEPRESSF</sequence>
<comment type="subunit">
    <text evidence="6">Forms polymers.</text>
</comment>
<keyword evidence="4 6" id="KW-0133">Cell shape</keyword>
<dbReference type="EMBL" id="JACOOZ010000005">
    <property type="protein sequence ID" value="MBC5668022.1"/>
    <property type="molecule type" value="Genomic_DNA"/>
</dbReference>
<gene>
    <name evidence="6" type="primary">mreB</name>
    <name evidence="7" type="ORF">H8S00_08515</name>
</gene>
<dbReference type="InterPro" id="IPR056546">
    <property type="entry name" value="MreB_MamK-like"/>
</dbReference>
<dbReference type="InterPro" id="IPR004753">
    <property type="entry name" value="MreB"/>
</dbReference>
<dbReference type="CDD" id="cd10225">
    <property type="entry name" value="ASKHA_NBD_MreB-like"/>
    <property type="match status" value="1"/>
</dbReference>
<evidence type="ECO:0000256" key="3">
    <source>
        <dbReference type="ARBA" id="ARBA00022840"/>
    </source>
</evidence>
<dbReference type="InterPro" id="IPR043129">
    <property type="entry name" value="ATPase_NBD"/>
</dbReference>
<keyword evidence="3 6" id="KW-0067">ATP-binding</keyword>
<dbReference type="PANTHER" id="PTHR42749:SF1">
    <property type="entry name" value="CELL SHAPE-DETERMINING PROTEIN MREB"/>
    <property type="match status" value="1"/>
</dbReference>
<comment type="caution">
    <text evidence="6">Lacks conserved residue(s) required for the propagation of feature annotation.</text>
</comment>
<dbReference type="NCBIfam" id="NF010539">
    <property type="entry name" value="PRK13927.1"/>
    <property type="match status" value="1"/>
</dbReference>
<dbReference type="HAMAP" id="MF_02207">
    <property type="entry name" value="MreB"/>
    <property type="match status" value="1"/>
</dbReference>
<keyword evidence="2 6" id="KW-0547">Nucleotide-binding</keyword>
<dbReference type="SUPFAM" id="SSF53067">
    <property type="entry name" value="Actin-like ATPase domain"/>
    <property type="match status" value="2"/>
</dbReference>
<evidence type="ECO:0000256" key="6">
    <source>
        <dbReference type="HAMAP-Rule" id="MF_02207"/>
    </source>
</evidence>
<dbReference type="PANTHER" id="PTHR42749">
    <property type="entry name" value="CELL SHAPE-DETERMINING PROTEIN MREB"/>
    <property type="match status" value="1"/>
</dbReference>
<reference evidence="7 8" key="1">
    <citation type="submission" date="2020-08" db="EMBL/GenBank/DDBJ databases">
        <title>Genome public.</title>
        <authorList>
            <person name="Liu C."/>
            <person name="Sun Q."/>
        </authorList>
    </citation>
    <scope>NUCLEOTIDE SEQUENCE [LARGE SCALE GENOMIC DNA]</scope>
    <source>
        <strain evidence="7 8">BX4</strain>
    </source>
</reference>
<protein>
    <recommendedName>
        <fullName evidence="6">Cell shape-determining protein MreB</fullName>
    </recommendedName>
</protein>
<keyword evidence="8" id="KW-1185">Reference proteome</keyword>
<comment type="caution">
    <text evidence="7">The sequence shown here is derived from an EMBL/GenBank/DDBJ whole genome shotgun (WGS) entry which is preliminary data.</text>
</comment>
<dbReference type="PRINTS" id="PR01652">
    <property type="entry name" value="SHAPEPROTEIN"/>
</dbReference>
<organism evidence="7 8">
    <name type="scientific">Eubacterium segne</name>
    <dbReference type="NCBI Taxonomy" id="2763045"/>
    <lineage>
        <taxon>Bacteria</taxon>
        <taxon>Bacillati</taxon>
        <taxon>Bacillota</taxon>
        <taxon>Clostridia</taxon>
        <taxon>Eubacteriales</taxon>
        <taxon>Eubacteriaceae</taxon>
        <taxon>Eubacterium</taxon>
    </lineage>
</organism>
<dbReference type="Pfam" id="PF06723">
    <property type="entry name" value="MreB_Mbl"/>
    <property type="match status" value="1"/>
</dbReference>
<evidence type="ECO:0000256" key="2">
    <source>
        <dbReference type="ARBA" id="ARBA00022741"/>
    </source>
</evidence>
<keyword evidence="1 6" id="KW-0963">Cytoplasm</keyword>